<dbReference type="AlphaFoldDB" id="A0AAE3XLU4"/>
<dbReference type="Pfam" id="PF11175">
    <property type="entry name" value="DUF2961"/>
    <property type="match status" value="1"/>
</dbReference>
<gene>
    <name evidence="2" type="ORF">HNQ88_003357</name>
</gene>
<organism evidence="2 3">
    <name type="scientific">Aureibacter tunicatorum</name>
    <dbReference type="NCBI Taxonomy" id="866807"/>
    <lineage>
        <taxon>Bacteria</taxon>
        <taxon>Pseudomonadati</taxon>
        <taxon>Bacteroidota</taxon>
        <taxon>Cytophagia</taxon>
        <taxon>Cytophagales</taxon>
        <taxon>Persicobacteraceae</taxon>
        <taxon>Aureibacter</taxon>
    </lineage>
</organism>
<name>A0AAE3XLU4_9BACT</name>
<accession>A0AAE3XLU4</accession>
<protein>
    <recommendedName>
        <fullName evidence="4">DUF2961 domain-containing protein</fullName>
    </recommendedName>
</protein>
<feature type="chain" id="PRO_5041898322" description="DUF2961 domain-containing protein" evidence="1">
    <location>
        <begin position="24"/>
        <end position="653"/>
    </location>
</feature>
<sequence length="653" mass="75679">MKRFFNFGLVLSTIIFISWGCQKAQPTVNVFAPMDPFLLEHGKMVQLSSYDTTGGNNDRINIHEGKTVEIANIDGPGVIKRMWFTTDSRDPYYLRRILLRFYWDDETEPSVEVPFGDFFGCGFEYKHHMAEYVGMSSGGYYSYFPMPFNKNARIEVVNQTGEEIFAFYYHINYFELDEKLPDDTEYFHAQWKRDIRTDYDDNFVALDAEGKGKFVGLSFNGEPYDNSLFYLEGDEMIYVDGEDFPSTYGTGWEDYFTGGWYFQEGPFDGPYHGVVVLDKENGRVTAYRHHIPDPIPFKESIKVTMEHGHANEQKVDWSTTVFWYQQEPHKPMEPIKKASLRIPLRRKVPNEAVDFFAYKLEGAAHKVVDMSNYGPDWFNMQQIEVDGGNGAEFHVTIPEAYEKAYNIDLYTTKGPDYGNVEIYHKGKKIGAFNGYHDEVFPAEIVSLEKLVPENQEIKLTFKVVGAHPKSKGFKMGLDAAVFEPERVYIPEWYMIGPFPNPRDNDYLRYGLDKVYEPEKEFDLSKTYVGIDDQELSWFKVDGRPGGYAMELWKLFDPTDFIITYAVTHVYSPEDQELPLLFSCDDGGKVFLNDDEIFRFLDVNIAKPDQHEINLKLKKGWNKLMVKAENNFGGFCFYARIIDKKGNLKYSVDK</sequence>
<evidence type="ECO:0000313" key="3">
    <source>
        <dbReference type="Proteomes" id="UP001185092"/>
    </source>
</evidence>
<dbReference type="Gene3D" id="2.60.120.1390">
    <property type="match status" value="1"/>
</dbReference>
<feature type="signal peptide" evidence="1">
    <location>
        <begin position="1"/>
        <end position="23"/>
    </location>
</feature>
<evidence type="ECO:0000256" key="1">
    <source>
        <dbReference type="SAM" id="SignalP"/>
    </source>
</evidence>
<comment type="caution">
    <text evidence="2">The sequence shown here is derived from an EMBL/GenBank/DDBJ whole genome shotgun (WGS) entry which is preliminary data.</text>
</comment>
<evidence type="ECO:0000313" key="2">
    <source>
        <dbReference type="EMBL" id="MDR6240291.1"/>
    </source>
</evidence>
<dbReference type="EMBL" id="JAVDQD010000004">
    <property type="protein sequence ID" value="MDR6240291.1"/>
    <property type="molecule type" value="Genomic_DNA"/>
</dbReference>
<dbReference type="RefSeq" id="WP_309940190.1">
    <property type="nucleotide sequence ID" value="NZ_AP025305.1"/>
</dbReference>
<proteinExistence type="predicted"/>
<keyword evidence="3" id="KW-1185">Reference proteome</keyword>
<dbReference type="Proteomes" id="UP001185092">
    <property type="component" value="Unassembled WGS sequence"/>
</dbReference>
<keyword evidence="1" id="KW-0732">Signal</keyword>
<dbReference type="InterPro" id="IPR021345">
    <property type="entry name" value="DUF2961"/>
</dbReference>
<evidence type="ECO:0008006" key="4">
    <source>
        <dbReference type="Google" id="ProtNLM"/>
    </source>
</evidence>
<reference evidence="2" key="1">
    <citation type="submission" date="2023-07" db="EMBL/GenBank/DDBJ databases">
        <title>Genomic Encyclopedia of Type Strains, Phase IV (KMG-IV): sequencing the most valuable type-strain genomes for metagenomic binning, comparative biology and taxonomic classification.</title>
        <authorList>
            <person name="Goeker M."/>
        </authorList>
    </citation>
    <scope>NUCLEOTIDE SEQUENCE</scope>
    <source>
        <strain evidence="2">DSM 26174</strain>
    </source>
</reference>